<evidence type="ECO:0000256" key="2">
    <source>
        <dbReference type="SAM" id="SignalP"/>
    </source>
</evidence>
<dbReference type="InterPro" id="IPR033697">
    <property type="entry name" value="Ribonuclease_T2_eukaryotic"/>
</dbReference>
<feature type="active site" evidence="1">
    <location>
        <position position="63"/>
    </location>
</feature>
<reference evidence="3" key="1">
    <citation type="journal article" date="2021" name="Sci. Adv.">
        <title>The American lobster genome reveals insights on longevity, neural, and immune adaptations.</title>
        <authorList>
            <person name="Polinski J.M."/>
            <person name="Zimin A.V."/>
            <person name="Clark K.F."/>
            <person name="Kohn A.B."/>
            <person name="Sadowski N."/>
            <person name="Timp W."/>
            <person name="Ptitsyn A."/>
            <person name="Khanna P."/>
            <person name="Romanova D.Y."/>
            <person name="Williams P."/>
            <person name="Greenwood S.J."/>
            <person name="Moroz L.L."/>
            <person name="Walt D.R."/>
            <person name="Bodnar A.G."/>
        </authorList>
    </citation>
    <scope>NUCLEOTIDE SEQUENCE</scope>
    <source>
        <strain evidence="3">GMGI-L3</strain>
    </source>
</reference>
<gene>
    <name evidence="3" type="primary">Rnoy-L</name>
    <name evidence="3" type="ORF">Hamer_G000335</name>
</gene>
<dbReference type="OrthoDB" id="435754at2759"/>
<dbReference type="GO" id="GO:0033897">
    <property type="term" value="F:ribonuclease T2 activity"/>
    <property type="evidence" value="ECO:0007669"/>
    <property type="project" value="InterPro"/>
</dbReference>
<dbReference type="Proteomes" id="UP000747542">
    <property type="component" value="Unassembled WGS sequence"/>
</dbReference>
<dbReference type="Pfam" id="PF00445">
    <property type="entry name" value="Ribonuclease_T2"/>
    <property type="match status" value="1"/>
</dbReference>
<dbReference type="CDD" id="cd01061">
    <property type="entry name" value="RNase_T2_euk"/>
    <property type="match status" value="1"/>
</dbReference>
<keyword evidence="4" id="KW-1185">Reference proteome</keyword>
<feature type="signal peptide" evidence="2">
    <location>
        <begin position="1"/>
        <end position="17"/>
    </location>
</feature>
<proteinExistence type="predicted"/>
<dbReference type="PANTHER" id="PTHR11240">
    <property type="entry name" value="RIBONUCLEASE T2"/>
    <property type="match status" value="1"/>
</dbReference>
<name>A0A8J5TKP0_HOMAM</name>
<dbReference type="EMBL" id="JAHLQT010002534">
    <property type="protein sequence ID" value="KAG7177106.1"/>
    <property type="molecule type" value="Genomic_DNA"/>
</dbReference>
<dbReference type="GO" id="GO:0005576">
    <property type="term" value="C:extracellular region"/>
    <property type="evidence" value="ECO:0007669"/>
    <property type="project" value="TreeGrafter"/>
</dbReference>
<dbReference type="PROSITE" id="PS00531">
    <property type="entry name" value="RNASE_T2_2"/>
    <property type="match status" value="1"/>
</dbReference>
<dbReference type="InterPro" id="IPR033130">
    <property type="entry name" value="RNase_T2_His_AS_2"/>
</dbReference>
<protein>
    <submittedName>
        <fullName evidence="3">Ribonuclease Oy-like</fullName>
    </submittedName>
</protein>
<dbReference type="InterPro" id="IPR001568">
    <property type="entry name" value="RNase_T2-like"/>
</dbReference>
<dbReference type="GO" id="GO:0003723">
    <property type="term" value="F:RNA binding"/>
    <property type="evidence" value="ECO:0007669"/>
    <property type="project" value="InterPro"/>
</dbReference>
<evidence type="ECO:0000256" key="1">
    <source>
        <dbReference type="PIRSR" id="PIRSR633697-1"/>
    </source>
</evidence>
<feature type="chain" id="PRO_5035276004" evidence="2">
    <location>
        <begin position="18"/>
        <end position="255"/>
    </location>
</feature>
<dbReference type="PANTHER" id="PTHR11240:SF22">
    <property type="entry name" value="RIBONUCLEASE T2"/>
    <property type="match status" value="1"/>
</dbReference>
<keyword evidence="2" id="KW-0732">Signal</keyword>
<comment type="caution">
    <text evidence="3">The sequence shown here is derived from an EMBL/GenBank/DDBJ whole genome shotgun (WGS) entry which is preliminary data.</text>
</comment>
<evidence type="ECO:0000313" key="4">
    <source>
        <dbReference type="Proteomes" id="UP000747542"/>
    </source>
</evidence>
<organism evidence="3 4">
    <name type="scientific">Homarus americanus</name>
    <name type="common">American lobster</name>
    <dbReference type="NCBI Taxonomy" id="6706"/>
    <lineage>
        <taxon>Eukaryota</taxon>
        <taxon>Metazoa</taxon>
        <taxon>Ecdysozoa</taxon>
        <taxon>Arthropoda</taxon>
        <taxon>Crustacea</taxon>
        <taxon>Multicrustacea</taxon>
        <taxon>Malacostraca</taxon>
        <taxon>Eumalacostraca</taxon>
        <taxon>Eucarida</taxon>
        <taxon>Decapoda</taxon>
        <taxon>Pleocyemata</taxon>
        <taxon>Astacidea</taxon>
        <taxon>Nephropoidea</taxon>
        <taxon>Nephropidae</taxon>
        <taxon>Homarus</taxon>
    </lineage>
</organism>
<dbReference type="AlphaFoldDB" id="A0A8J5TKP0"/>
<accession>A0A8J5TKP0</accession>
<feature type="active site" evidence="1">
    <location>
        <position position="116"/>
    </location>
</feature>
<evidence type="ECO:0000313" key="3">
    <source>
        <dbReference type="EMBL" id="KAG7177106.1"/>
    </source>
</evidence>
<feature type="active site" evidence="1">
    <location>
        <position position="120"/>
    </location>
</feature>
<sequence>MKLVLTLALVRALLVHARSSWIVGWDVLIFTQQWPITSCISHLEQSSKATCNLYPNMTSWTIHGIWPTKLGTIGPNYCNKSWSFEEAQIIDMEPYLIKYWGNIYGGETRTSLWKHEWTKHGTCAAQLPSLNSEKKYFEKGLEWVTHYDYVAVLSKHNIFPDDVKTYSRNDIYIAIKDMFGVEPAINCIYNKKTKQHELSQIKLCFDQSLHLVDCDGIIGYNEEIIGNCPQLGITYPASVRTGGKEYSYSRKLAKF</sequence>
<dbReference type="GO" id="GO:0006401">
    <property type="term" value="P:RNA catabolic process"/>
    <property type="evidence" value="ECO:0007669"/>
    <property type="project" value="TreeGrafter"/>
</dbReference>